<comment type="caution">
    <text evidence="2">The sequence shown here is derived from an EMBL/GenBank/DDBJ whole genome shotgun (WGS) entry which is preliminary data.</text>
</comment>
<reference evidence="2" key="1">
    <citation type="submission" date="2020-05" db="EMBL/GenBank/DDBJ databases">
        <title>WGS assembly of Panicum virgatum.</title>
        <authorList>
            <person name="Lovell J.T."/>
            <person name="Jenkins J."/>
            <person name="Shu S."/>
            <person name="Juenger T.E."/>
            <person name="Schmutz J."/>
        </authorList>
    </citation>
    <scope>NUCLEOTIDE SEQUENCE</scope>
    <source>
        <strain evidence="2">AP13</strain>
    </source>
</reference>
<dbReference type="AlphaFoldDB" id="A0A8T0MWK5"/>
<feature type="region of interest" description="Disordered" evidence="1">
    <location>
        <begin position="56"/>
        <end position="90"/>
    </location>
</feature>
<feature type="compositionally biased region" description="Low complexity" evidence="1">
    <location>
        <begin position="130"/>
        <end position="144"/>
    </location>
</feature>
<proteinExistence type="predicted"/>
<evidence type="ECO:0000256" key="1">
    <source>
        <dbReference type="SAM" id="MobiDB-lite"/>
    </source>
</evidence>
<organism evidence="2 3">
    <name type="scientific">Panicum virgatum</name>
    <name type="common">Blackwell switchgrass</name>
    <dbReference type="NCBI Taxonomy" id="38727"/>
    <lineage>
        <taxon>Eukaryota</taxon>
        <taxon>Viridiplantae</taxon>
        <taxon>Streptophyta</taxon>
        <taxon>Embryophyta</taxon>
        <taxon>Tracheophyta</taxon>
        <taxon>Spermatophyta</taxon>
        <taxon>Magnoliopsida</taxon>
        <taxon>Liliopsida</taxon>
        <taxon>Poales</taxon>
        <taxon>Poaceae</taxon>
        <taxon>PACMAD clade</taxon>
        <taxon>Panicoideae</taxon>
        <taxon>Panicodae</taxon>
        <taxon>Paniceae</taxon>
        <taxon>Panicinae</taxon>
        <taxon>Panicum</taxon>
        <taxon>Panicum sect. Hiantes</taxon>
    </lineage>
</organism>
<sequence length="144" mass="16719">MSFFADFLFNGGFAVHASESERRRPRTICTLFWWVPGRVHPPPLRLSWIKMTQRKNKQPPLSPCSVRPHLPPAHRPISHGSARPRPIRPHRRRAPPFLRFQFQLQLFLPVPPRPPRRRRLPLSGPPLTPSPLRLRLTPGPRAVL</sequence>
<feature type="region of interest" description="Disordered" evidence="1">
    <location>
        <begin position="109"/>
        <end position="144"/>
    </location>
</feature>
<accession>A0A8T0MWK5</accession>
<keyword evidence="3" id="KW-1185">Reference proteome</keyword>
<gene>
    <name evidence="2" type="ORF">PVAP13_9NG509314</name>
</gene>
<evidence type="ECO:0000313" key="2">
    <source>
        <dbReference type="EMBL" id="KAG2539939.1"/>
    </source>
</evidence>
<dbReference type="Proteomes" id="UP000823388">
    <property type="component" value="Chromosome 9N"/>
</dbReference>
<evidence type="ECO:0000313" key="3">
    <source>
        <dbReference type="Proteomes" id="UP000823388"/>
    </source>
</evidence>
<dbReference type="EMBL" id="CM029054">
    <property type="protein sequence ID" value="KAG2539939.1"/>
    <property type="molecule type" value="Genomic_DNA"/>
</dbReference>
<name>A0A8T0MWK5_PANVG</name>
<protein>
    <submittedName>
        <fullName evidence="2">Uncharacterized protein</fullName>
    </submittedName>
</protein>